<dbReference type="SMART" id="SM00257">
    <property type="entry name" value="LysM"/>
    <property type="match status" value="3"/>
</dbReference>
<dbReference type="EMBL" id="JH611189">
    <property type="protein sequence ID" value="EJP72736.1"/>
    <property type="molecule type" value="Genomic_DNA"/>
</dbReference>
<dbReference type="Pfam" id="PF01464">
    <property type="entry name" value="SLT"/>
    <property type="match status" value="1"/>
</dbReference>
<feature type="domain" description="LysM" evidence="2">
    <location>
        <begin position="323"/>
        <end position="366"/>
    </location>
</feature>
<dbReference type="CDD" id="cd00118">
    <property type="entry name" value="LysM"/>
    <property type="match status" value="3"/>
</dbReference>
<dbReference type="HOGENOM" id="CLU_009520_1_4_6"/>
<dbReference type="Gene3D" id="3.10.350.10">
    <property type="entry name" value="LysM domain"/>
    <property type="match status" value="3"/>
</dbReference>
<organism evidence="3 4">
    <name type="scientific">SAR86 cluster bacterium SAR86B</name>
    <dbReference type="NCBI Taxonomy" id="1123867"/>
    <lineage>
        <taxon>Bacteria</taxon>
        <taxon>Pseudomonadati</taxon>
        <taxon>Pseudomonadota</taxon>
        <taxon>Gammaproteobacteria</taxon>
        <taxon>SAR86 cluster</taxon>
    </lineage>
</organism>
<evidence type="ECO:0000259" key="2">
    <source>
        <dbReference type="PROSITE" id="PS51782"/>
    </source>
</evidence>
<name>J5KJA6_9GAMM</name>
<dbReference type="PROSITE" id="PS51257">
    <property type="entry name" value="PROKAR_LIPOPROTEIN"/>
    <property type="match status" value="1"/>
</dbReference>
<evidence type="ECO:0000256" key="1">
    <source>
        <dbReference type="ARBA" id="ARBA00007734"/>
    </source>
</evidence>
<dbReference type="Pfam" id="PF01476">
    <property type="entry name" value="LysM"/>
    <property type="match status" value="3"/>
</dbReference>
<dbReference type="InterPro" id="IPR023346">
    <property type="entry name" value="Lysozyme-like_dom_sf"/>
</dbReference>
<dbReference type="GO" id="GO:0016020">
    <property type="term" value="C:membrane"/>
    <property type="evidence" value="ECO:0007669"/>
    <property type="project" value="InterPro"/>
</dbReference>
<dbReference type="SUPFAM" id="SSF53955">
    <property type="entry name" value="Lysozyme-like"/>
    <property type="match status" value="1"/>
</dbReference>
<sequence>MERFIVVLLFFSVTSCQSLINEDIIFEEVQKPDEIQDIIEIENEIEPELVWDHLKKNAKNKNYKINNTTQKYIYEYTKNTYLFEKYLERSEYYIFYVVQELKKKDLPLEFAFIPFIESNYDPFSISASGAVGLWQFMPRTGESLDLNKTWWIEERHDPFKSTKAAISYLDILYKRFDEDMYLTLAAYNAGPSYIDKQIKRNKRKNKPSDYWSIKLSKETQNYIPKFIAINEIIFNNEKYNVTLPEIYMEQVVAKVVIPGQIEILALSDHLNIKPELIYKLNAGYTKWASPPSYESIFYLPIEKAELFNSNNNEFKKTNDINWLTHEIVNGDNLWSLARKYDTEVSIIKQVNYLQSNLLKPGSNLLIPVSKNDNEYFVPFEMHIVSEGDSIWSISRKYNISVDDIIEMNNLDPNKFLQLGQQLSIGNKNIYRNIDSKKRTILYSVKQGDNLYKIANIFDVNVESILKINKLDEFNLMPGQIIKVSIRAF</sequence>
<dbReference type="Gene3D" id="1.10.530.10">
    <property type="match status" value="1"/>
</dbReference>
<dbReference type="Proteomes" id="UP000010116">
    <property type="component" value="Unassembled WGS sequence"/>
</dbReference>
<protein>
    <submittedName>
        <fullName evidence="3">Low molecular weight phosphotyrosine protein phosphatase</fullName>
    </submittedName>
</protein>
<evidence type="ECO:0000313" key="3">
    <source>
        <dbReference type="EMBL" id="EJP72736.1"/>
    </source>
</evidence>
<dbReference type="CDD" id="cd16894">
    <property type="entry name" value="MltD-like"/>
    <property type="match status" value="1"/>
</dbReference>
<dbReference type="PROSITE" id="PS51782">
    <property type="entry name" value="LYSM"/>
    <property type="match status" value="3"/>
</dbReference>
<dbReference type="InterPro" id="IPR018392">
    <property type="entry name" value="LysM"/>
</dbReference>
<dbReference type="PANTHER" id="PTHR33734:SF22">
    <property type="entry name" value="MEMBRANE-BOUND LYTIC MUREIN TRANSGLYCOSYLASE D"/>
    <property type="match status" value="1"/>
</dbReference>
<dbReference type="GO" id="GO:0008932">
    <property type="term" value="F:lytic endotransglycosylase activity"/>
    <property type="evidence" value="ECO:0007669"/>
    <property type="project" value="TreeGrafter"/>
</dbReference>
<dbReference type="InterPro" id="IPR036779">
    <property type="entry name" value="LysM_dom_sf"/>
</dbReference>
<evidence type="ECO:0000313" key="4">
    <source>
        <dbReference type="Proteomes" id="UP000010116"/>
    </source>
</evidence>
<dbReference type="AlphaFoldDB" id="J5KJA6"/>
<dbReference type="GO" id="GO:0000270">
    <property type="term" value="P:peptidoglycan metabolic process"/>
    <property type="evidence" value="ECO:0007669"/>
    <property type="project" value="InterPro"/>
</dbReference>
<dbReference type="PANTHER" id="PTHR33734">
    <property type="entry name" value="LYSM DOMAIN-CONTAINING GPI-ANCHORED PROTEIN 2"/>
    <property type="match status" value="1"/>
</dbReference>
<proteinExistence type="inferred from homology"/>
<dbReference type="SUPFAM" id="SSF54106">
    <property type="entry name" value="LysM domain"/>
    <property type="match status" value="3"/>
</dbReference>
<accession>J5KJA6</accession>
<dbReference type="InterPro" id="IPR008258">
    <property type="entry name" value="Transglycosylase_SLT_dom_1"/>
</dbReference>
<reference evidence="3 4" key="1">
    <citation type="journal article" date="2012" name="ISME J.">
        <title>Genomic insights to SAR86, an abundant and uncultivated marine bacterial lineage.</title>
        <authorList>
            <person name="Dupont C.L."/>
            <person name="Rusch D.B."/>
            <person name="Yooseph S."/>
            <person name="Lombardo M.J."/>
            <person name="Richter R.A."/>
            <person name="Valas R."/>
            <person name="Novotny M."/>
            <person name="Yee-Greenbaum J."/>
            <person name="Selengut J.D."/>
            <person name="Haft D.H."/>
            <person name="Halpern A.L."/>
            <person name="Lasken R.S."/>
            <person name="Nealson K."/>
            <person name="Friedman R."/>
            <person name="Venter J.C."/>
        </authorList>
    </citation>
    <scope>NUCLEOTIDE SEQUENCE [LARGE SCALE GENOMIC DNA]</scope>
</reference>
<feature type="domain" description="LysM" evidence="2">
    <location>
        <begin position="440"/>
        <end position="483"/>
    </location>
</feature>
<gene>
    <name evidence="3" type="ORF">NT02SARS_1473</name>
</gene>
<dbReference type="InterPro" id="IPR000189">
    <property type="entry name" value="Transglyc_AS"/>
</dbReference>
<dbReference type="PROSITE" id="PS00922">
    <property type="entry name" value="TRANSGLYCOSYLASE"/>
    <property type="match status" value="1"/>
</dbReference>
<comment type="similarity">
    <text evidence="1">Belongs to the transglycosylase Slt family.</text>
</comment>
<feature type="domain" description="LysM" evidence="2">
    <location>
        <begin position="380"/>
        <end position="424"/>
    </location>
</feature>